<comment type="caution">
    <text evidence="1">The sequence shown here is derived from an EMBL/GenBank/DDBJ whole genome shotgun (WGS) entry which is preliminary data.</text>
</comment>
<protein>
    <submittedName>
        <fullName evidence="1">Uncharacterized protein</fullName>
    </submittedName>
</protein>
<name>A0A0B4DP67_9CAUL</name>
<dbReference type="AlphaFoldDB" id="A0A0B4DP67"/>
<evidence type="ECO:0000313" key="2">
    <source>
        <dbReference type="Proteomes" id="UP000031166"/>
    </source>
</evidence>
<organism evidence="1 2">
    <name type="scientific">Brevundimonas nasdae</name>
    <dbReference type="NCBI Taxonomy" id="172043"/>
    <lineage>
        <taxon>Bacteria</taxon>
        <taxon>Pseudomonadati</taxon>
        <taxon>Pseudomonadota</taxon>
        <taxon>Alphaproteobacteria</taxon>
        <taxon>Caulobacterales</taxon>
        <taxon>Caulobacteraceae</taxon>
        <taxon>Brevundimonas</taxon>
    </lineage>
</organism>
<dbReference type="RefSeq" id="WP_003168750.1">
    <property type="nucleotide sequence ID" value="NZ_JWSY01000025.1"/>
</dbReference>
<dbReference type="EMBL" id="JWSY01000025">
    <property type="protein sequence ID" value="KIC56043.1"/>
    <property type="molecule type" value="Genomic_DNA"/>
</dbReference>
<proteinExistence type="predicted"/>
<dbReference type="Proteomes" id="UP000031166">
    <property type="component" value="Unassembled WGS sequence"/>
</dbReference>
<sequence length="62" mass="7055">MRSRPHYIHFRRGRQLFGVRRVTAGDRLQFVGSLNGIDCGTWPTKEAAVQALLRRAASNVPY</sequence>
<evidence type="ECO:0000313" key="1">
    <source>
        <dbReference type="EMBL" id="KIC56043.1"/>
    </source>
</evidence>
<accession>A0A0B4DP67</accession>
<reference evidence="1 2" key="1">
    <citation type="submission" date="2014-12" db="EMBL/GenBank/DDBJ databases">
        <title>Genome sequencing of Brevundimonas nasdae TPW30.</title>
        <authorList>
            <person name="Tan P.W."/>
            <person name="Chan K.-G."/>
        </authorList>
    </citation>
    <scope>NUCLEOTIDE SEQUENCE [LARGE SCALE GENOMIC DNA]</scope>
    <source>
        <strain evidence="1 2">TPW30</strain>
    </source>
</reference>
<gene>
    <name evidence="1" type="ORF">RM53_13655</name>
</gene>